<evidence type="ECO:0000313" key="4">
    <source>
        <dbReference type="EMBL" id="KAG7445814.1"/>
    </source>
</evidence>
<dbReference type="AlphaFoldDB" id="A0A9P7VTJ1"/>
<keyword evidence="1 2" id="KW-0371">Homeobox</keyword>
<dbReference type="CDD" id="cd00086">
    <property type="entry name" value="homeodomain"/>
    <property type="match status" value="1"/>
</dbReference>
<comment type="caution">
    <text evidence="4">The sequence shown here is derived from an EMBL/GenBank/DDBJ whole genome shotgun (WGS) entry which is preliminary data.</text>
</comment>
<evidence type="ECO:0000256" key="1">
    <source>
        <dbReference type="PROSITE-ProRule" id="PRU00108"/>
    </source>
</evidence>
<dbReference type="Proteomes" id="UP000812287">
    <property type="component" value="Unassembled WGS sequence"/>
</dbReference>
<dbReference type="RefSeq" id="XP_043039314.1">
    <property type="nucleotide sequence ID" value="XM_043179952.1"/>
</dbReference>
<reference evidence="4" key="1">
    <citation type="submission" date="2020-11" db="EMBL/GenBank/DDBJ databases">
        <title>Adaptations for nitrogen fixation in a non-lichenized fungal sporocarp promotes dispersal by wood-feeding termites.</title>
        <authorList>
            <consortium name="DOE Joint Genome Institute"/>
            <person name="Koch R.A."/>
            <person name="Yoon G."/>
            <person name="Arayal U."/>
            <person name="Lail K."/>
            <person name="Amirebrahimi M."/>
            <person name="Labutti K."/>
            <person name="Lipzen A."/>
            <person name="Riley R."/>
            <person name="Barry K."/>
            <person name="Henrissat B."/>
            <person name="Grigoriev I.V."/>
            <person name="Herr J.R."/>
            <person name="Aime M.C."/>
        </authorList>
    </citation>
    <scope>NUCLEOTIDE SEQUENCE</scope>
    <source>
        <strain evidence="4">MCA 3950</strain>
    </source>
</reference>
<dbReference type="Gene3D" id="1.10.10.60">
    <property type="entry name" value="Homeodomain-like"/>
    <property type="match status" value="1"/>
</dbReference>
<dbReference type="OrthoDB" id="3048971at2759"/>
<evidence type="ECO:0000313" key="5">
    <source>
        <dbReference type="Proteomes" id="UP000812287"/>
    </source>
</evidence>
<dbReference type="Pfam" id="PF00046">
    <property type="entry name" value="Homeodomain"/>
    <property type="match status" value="1"/>
</dbReference>
<dbReference type="SMART" id="SM00389">
    <property type="entry name" value="HOX"/>
    <property type="match status" value="1"/>
</dbReference>
<dbReference type="PROSITE" id="PS50071">
    <property type="entry name" value="HOMEOBOX_2"/>
    <property type="match status" value="1"/>
</dbReference>
<name>A0A9P7VTJ1_9AGAR</name>
<dbReference type="SUPFAM" id="SSF46689">
    <property type="entry name" value="Homeodomain-like"/>
    <property type="match status" value="1"/>
</dbReference>
<protein>
    <recommendedName>
        <fullName evidence="3">Homeobox domain-containing protein</fullName>
    </recommendedName>
</protein>
<feature type="domain" description="Homeobox" evidence="3">
    <location>
        <begin position="10"/>
        <end position="70"/>
    </location>
</feature>
<organism evidence="4 5">
    <name type="scientific">Guyanagaster necrorhizus</name>
    <dbReference type="NCBI Taxonomy" id="856835"/>
    <lineage>
        <taxon>Eukaryota</taxon>
        <taxon>Fungi</taxon>
        <taxon>Dikarya</taxon>
        <taxon>Basidiomycota</taxon>
        <taxon>Agaricomycotina</taxon>
        <taxon>Agaricomycetes</taxon>
        <taxon>Agaricomycetidae</taxon>
        <taxon>Agaricales</taxon>
        <taxon>Marasmiineae</taxon>
        <taxon>Physalacriaceae</taxon>
        <taxon>Guyanagaster</taxon>
    </lineage>
</organism>
<gene>
    <name evidence="4" type="ORF">BT62DRAFT_181338</name>
</gene>
<keyword evidence="1 2" id="KW-0539">Nucleus</keyword>
<keyword evidence="1 2" id="KW-0238">DNA-binding</keyword>
<dbReference type="EMBL" id="MU250536">
    <property type="protein sequence ID" value="KAG7445814.1"/>
    <property type="molecule type" value="Genomic_DNA"/>
</dbReference>
<sequence>MHPVIMSDDKPSKRVVIRANKVQTEILKEAYTKFQTVNVEQLESLFEQTGLPKKWISNWFMRQRKKNRVKQEDVFKAEYQEPALDTVTTPKRSAPKRTKKAMSVKQLVTPKLEYPDEDEIQLLSSPLPVSKAFDAYHELSGSSPSTAISTNHSQAISAPTPAWTAPINADGSSSQQPWIAPSTDRSHMLGQPQFMPSPWPFDAKENLPDDYMRTQVADHMHYNGNIPSSVSCAMPYTQASFMQQQPSFMDQLQFPRHHSYPPTSALIADTLNPQLTPLRHLSVLANQNYPNDASVLSACLLDEQLGQNDPFQAAMGLVYLSRLGLNW</sequence>
<feature type="DNA-binding region" description="Homeobox" evidence="1">
    <location>
        <begin position="12"/>
        <end position="71"/>
    </location>
</feature>
<proteinExistence type="predicted"/>
<dbReference type="InterPro" id="IPR001356">
    <property type="entry name" value="HD"/>
</dbReference>
<evidence type="ECO:0000256" key="2">
    <source>
        <dbReference type="RuleBase" id="RU000682"/>
    </source>
</evidence>
<accession>A0A9P7VTJ1</accession>
<dbReference type="GeneID" id="66102248"/>
<evidence type="ECO:0000259" key="3">
    <source>
        <dbReference type="PROSITE" id="PS50071"/>
    </source>
</evidence>
<dbReference type="GO" id="GO:0005634">
    <property type="term" value="C:nucleus"/>
    <property type="evidence" value="ECO:0007669"/>
    <property type="project" value="UniProtKB-SubCell"/>
</dbReference>
<keyword evidence="5" id="KW-1185">Reference proteome</keyword>
<dbReference type="GO" id="GO:0003677">
    <property type="term" value="F:DNA binding"/>
    <property type="evidence" value="ECO:0007669"/>
    <property type="project" value="UniProtKB-UniRule"/>
</dbReference>
<dbReference type="InterPro" id="IPR009057">
    <property type="entry name" value="Homeodomain-like_sf"/>
</dbReference>
<comment type="subcellular location">
    <subcellularLocation>
        <location evidence="1 2">Nucleus</location>
    </subcellularLocation>
</comment>